<dbReference type="Gene3D" id="2.60.120.620">
    <property type="entry name" value="q2cbj1_9rhob like domain"/>
    <property type="match status" value="1"/>
</dbReference>
<evidence type="ECO:0000313" key="1">
    <source>
        <dbReference type="EMBL" id="MBB5940308.1"/>
    </source>
</evidence>
<accession>A0A7W9V2G8</accession>
<dbReference type="InterPro" id="IPR018724">
    <property type="entry name" value="2OG-Fe_dioxygenase"/>
</dbReference>
<gene>
    <name evidence="1" type="ORF">FHS42_007406</name>
</gene>
<evidence type="ECO:0000313" key="2">
    <source>
        <dbReference type="Proteomes" id="UP000588098"/>
    </source>
</evidence>
<sequence length="239" mass="26632">MANPWDGKYRVIDLPAPEPDVLAEFETLPPDDFTGGRQRFRRFSQFRMDYDQGSDAWRLELLPHRPFLQPRVVNGLVGGVQRPFAPLRIDPTRQIDAGARALGLDRGRSWQLNVHQCRVISAPDIKGVSVPEGPHRDGHDYGMLAVFGRHNITGGTNQLMPTGGGEPFFEVTLQPNQALVYDDDAMWHNATDIVAEDETGGHRDLWIVAVNDWEHRKYGEEFERLALAGDGGASVPGAV</sequence>
<keyword evidence="2" id="KW-1185">Reference proteome</keyword>
<reference evidence="1 2" key="1">
    <citation type="submission" date="2020-08" db="EMBL/GenBank/DDBJ databases">
        <title>Genomic Encyclopedia of Type Strains, Phase III (KMG-III): the genomes of soil and plant-associated and newly described type strains.</title>
        <authorList>
            <person name="Whitman W."/>
        </authorList>
    </citation>
    <scope>NUCLEOTIDE SEQUENCE [LARGE SCALE GENOMIC DNA]</scope>
    <source>
        <strain evidence="1 2">CECT 8305</strain>
    </source>
</reference>
<proteinExistence type="predicted"/>
<dbReference type="AlphaFoldDB" id="A0A7W9V2G8"/>
<organism evidence="1 2">
    <name type="scientific">Streptomyces zagrosensis</name>
    <dbReference type="NCBI Taxonomy" id="1042984"/>
    <lineage>
        <taxon>Bacteria</taxon>
        <taxon>Bacillati</taxon>
        <taxon>Actinomycetota</taxon>
        <taxon>Actinomycetes</taxon>
        <taxon>Kitasatosporales</taxon>
        <taxon>Streptomycetaceae</taxon>
        <taxon>Streptomyces</taxon>
    </lineage>
</organism>
<protein>
    <recommendedName>
        <fullName evidence="3">BsmA domain containing protein</fullName>
    </recommendedName>
</protein>
<comment type="caution">
    <text evidence="1">The sequence shown here is derived from an EMBL/GenBank/DDBJ whole genome shotgun (WGS) entry which is preliminary data.</text>
</comment>
<name>A0A7W9V2G8_9ACTN</name>
<dbReference type="EMBL" id="JACHJL010000039">
    <property type="protein sequence ID" value="MBB5940308.1"/>
    <property type="molecule type" value="Genomic_DNA"/>
</dbReference>
<dbReference type="Pfam" id="PF10014">
    <property type="entry name" value="2OG-Fe_Oxy_2"/>
    <property type="match status" value="1"/>
</dbReference>
<dbReference type="Proteomes" id="UP000588098">
    <property type="component" value="Unassembled WGS sequence"/>
</dbReference>
<dbReference type="RefSeq" id="WP_184580330.1">
    <property type="nucleotide sequence ID" value="NZ_JACHJL010000039.1"/>
</dbReference>
<evidence type="ECO:0008006" key="3">
    <source>
        <dbReference type="Google" id="ProtNLM"/>
    </source>
</evidence>
<dbReference type="GO" id="GO:0051213">
    <property type="term" value="F:dioxygenase activity"/>
    <property type="evidence" value="ECO:0007669"/>
    <property type="project" value="InterPro"/>
</dbReference>